<dbReference type="InterPro" id="IPR036737">
    <property type="entry name" value="OmpA-like_sf"/>
</dbReference>
<dbReference type="CDD" id="cd07185">
    <property type="entry name" value="OmpA_C-like"/>
    <property type="match status" value="1"/>
</dbReference>
<dbReference type="Gene3D" id="3.30.1330.60">
    <property type="entry name" value="OmpA-like domain"/>
    <property type="match status" value="1"/>
</dbReference>
<dbReference type="PANTHER" id="PTHR30329:SF21">
    <property type="entry name" value="LIPOPROTEIN YIAD-RELATED"/>
    <property type="match status" value="1"/>
</dbReference>
<keyword evidence="10" id="KW-1185">Reference proteome</keyword>
<feature type="region of interest" description="Disordered" evidence="6">
    <location>
        <begin position="235"/>
        <end position="263"/>
    </location>
</feature>
<feature type="compositionally biased region" description="Basic and acidic residues" evidence="6">
    <location>
        <begin position="235"/>
        <end position="249"/>
    </location>
</feature>
<dbReference type="Gene3D" id="4.10.1080.10">
    <property type="entry name" value="TSP type-3 repeat"/>
    <property type="match status" value="1"/>
</dbReference>
<dbReference type="GO" id="GO:0005509">
    <property type="term" value="F:calcium ion binding"/>
    <property type="evidence" value="ECO:0007669"/>
    <property type="project" value="InterPro"/>
</dbReference>
<dbReference type="GO" id="GO:0007155">
    <property type="term" value="P:cell adhesion"/>
    <property type="evidence" value="ECO:0007669"/>
    <property type="project" value="InterPro"/>
</dbReference>
<sequence length="503" mass="53720">MKKVLNKMVAMAFLLSAFLATSVQAQNADNKWALSGFASVYQYKGNLGTEWFEFGQGRTGGGFSVSRYISPSFDFVAQFSGARIDYNNNVQGGNYAAGRPGNMYFNGETRNVIGAFKLKMNNGKILKEDAFLQPYLMLGYGGAFSDISGKGAHGMFGDGQPANRGTDGDLSHGVAFGAAGIGLRITERLGAFIQTGQIYTFTDQYDGFKRPDDKRPDRFLQHNFGLTFSLGKAKDTDMDGVPDRKDKCPDTPSGVKVDENGCPVDTDKDGVPDYQDNCPDVAGVANLNGCPDKDGDGVADAQDQCPDQPGTAALQGCPDADGDGVADQNDKCPGTPAGTQVDATGCPLDADGDGISDALDKCPDTPAGTQVDSTGCPVRKPIPRGVGRGTLKDTTYIQFEFDKAVLRKVSFRTLDQVVRFLKANPEFTVNVSGHADATGTDEYNQGLSERRAAAVARYLTARGRLAKDRVTTVGYGESRPRGDNETAAGRALNRRAQVELVVE</sequence>
<evidence type="ECO:0000259" key="8">
    <source>
        <dbReference type="PROSITE" id="PS51123"/>
    </source>
</evidence>
<dbReference type="AlphaFoldDB" id="A0A5M6DMQ1"/>
<dbReference type="RefSeq" id="WP_150087000.1">
    <property type="nucleotide sequence ID" value="NZ_VWSF01000002.1"/>
</dbReference>
<name>A0A5M6DMQ1_9BACT</name>
<gene>
    <name evidence="9" type="ORF">F0145_03935</name>
</gene>
<dbReference type="PRINTS" id="PR01021">
    <property type="entry name" value="OMPADOMAIN"/>
</dbReference>
<proteinExistence type="predicted"/>
<dbReference type="SUPFAM" id="SSF103647">
    <property type="entry name" value="TSP type-3 repeat"/>
    <property type="match status" value="2"/>
</dbReference>
<dbReference type="PROSITE" id="PS01068">
    <property type="entry name" value="OMPA_1"/>
    <property type="match status" value="1"/>
</dbReference>
<evidence type="ECO:0000256" key="5">
    <source>
        <dbReference type="PROSITE-ProRule" id="PRU00473"/>
    </source>
</evidence>
<organism evidence="9 10">
    <name type="scientific">Adhaeribacter rhizoryzae</name>
    <dbReference type="NCBI Taxonomy" id="2607907"/>
    <lineage>
        <taxon>Bacteria</taxon>
        <taxon>Pseudomonadati</taxon>
        <taxon>Bacteroidota</taxon>
        <taxon>Cytophagia</taxon>
        <taxon>Cytophagales</taxon>
        <taxon>Hymenobacteraceae</taxon>
        <taxon>Adhaeribacter</taxon>
    </lineage>
</organism>
<evidence type="ECO:0000256" key="2">
    <source>
        <dbReference type="ARBA" id="ARBA00022729"/>
    </source>
</evidence>
<reference evidence="9 10" key="1">
    <citation type="submission" date="2019-09" db="EMBL/GenBank/DDBJ databases">
        <title>Genome sequence and assembly of Adhaeribacter sp.</title>
        <authorList>
            <person name="Chhetri G."/>
        </authorList>
    </citation>
    <scope>NUCLEOTIDE SEQUENCE [LARGE SCALE GENOMIC DNA]</scope>
    <source>
        <strain evidence="9 10">DK36</strain>
    </source>
</reference>
<dbReference type="InterPro" id="IPR028974">
    <property type="entry name" value="TSP_type-3_rpt"/>
</dbReference>
<dbReference type="GO" id="GO:0009279">
    <property type="term" value="C:cell outer membrane"/>
    <property type="evidence" value="ECO:0007669"/>
    <property type="project" value="UniProtKB-SubCell"/>
</dbReference>
<evidence type="ECO:0000256" key="7">
    <source>
        <dbReference type="SAM" id="SignalP"/>
    </source>
</evidence>
<evidence type="ECO:0000256" key="3">
    <source>
        <dbReference type="ARBA" id="ARBA00023136"/>
    </source>
</evidence>
<keyword evidence="4" id="KW-0998">Cell outer membrane</keyword>
<dbReference type="InterPro" id="IPR003367">
    <property type="entry name" value="Thrombospondin_3-like_rpt"/>
</dbReference>
<dbReference type="InterPro" id="IPR006664">
    <property type="entry name" value="OMP_bac"/>
</dbReference>
<comment type="subcellular location">
    <subcellularLocation>
        <location evidence="1">Cell outer membrane</location>
    </subcellularLocation>
</comment>
<feature type="region of interest" description="Disordered" evidence="6">
    <location>
        <begin position="297"/>
        <end position="340"/>
    </location>
</feature>
<dbReference type="InterPro" id="IPR050330">
    <property type="entry name" value="Bact_OuterMem_StrucFunc"/>
</dbReference>
<keyword evidence="3 5" id="KW-0472">Membrane</keyword>
<dbReference type="PANTHER" id="PTHR30329">
    <property type="entry name" value="STATOR ELEMENT OF FLAGELLAR MOTOR COMPLEX"/>
    <property type="match status" value="1"/>
</dbReference>
<evidence type="ECO:0000256" key="4">
    <source>
        <dbReference type="ARBA" id="ARBA00023237"/>
    </source>
</evidence>
<accession>A0A5M6DMQ1</accession>
<feature type="domain" description="OmpA-like" evidence="8">
    <location>
        <begin position="386"/>
        <end position="503"/>
    </location>
</feature>
<feature type="chain" id="PRO_5024453328" evidence="7">
    <location>
        <begin position="26"/>
        <end position="503"/>
    </location>
</feature>
<dbReference type="InterPro" id="IPR006665">
    <property type="entry name" value="OmpA-like"/>
</dbReference>
<comment type="caution">
    <text evidence="9">The sequence shown here is derived from an EMBL/GenBank/DDBJ whole genome shotgun (WGS) entry which is preliminary data.</text>
</comment>
<dbReference type="PROSITE" id="PS51123">
    <property type="entry name" value="OMPA_2"/>
    <property type="match status" value="1"/>
</dbReference>
<protein>
    <submittedName>
        <fullName evidence="9">OmpA family protein</fullName>
    </submittedName>
</protein>
<evidence type="ECO:0000256" key="1">
    <source>
        <dbReference type="ARBA" id="ARBA00004442"/>
    </source>
</evidence>
<dbReference type="Pfam" id="PF02412">
    <property type="entry name" value="TSP_3"/>
    <property type="match status" value="4"/>
</dbReference>
<dbReference type="EMBL" id="VWSF01000002">
    <property type="protein sequence ID" value="KAA5548673.1"/>
    <property type="molecule type" value="Genomic_DNA"/>
</dbReference>
<dbReference type="Proteomes" id="UP000323426">
    <property type="component" value="Unassembled WGS sequence"/>
</dbReference>
<keyword evidence="2 7" id="KW-0732">Signal</keyword>
<evidence type="ECO:0000313" key="10">
    <source>
        <dbReference type="Proteomes" id="UP000323426"/>
    </source>
</evidence>
<dbReference type="InterPro" id="IPR006690">
    <property type="entry name" value="OMPA-like_CS"/>
</dbReference>
<evidence type="ECO:0000313" key="9">
    <source>
        <dbReference type="EMBL" id="KAA5548673.1"/>
    </source>
</evidence>
<dbReference type="Pfam" id="PF00691">
    <property type="entry name" value="OmpA"/>
    <property type="match status" value="1"/>
</dbReference>
<feature type="signal peptide" evidence="7">
    <location>
        <begin position="1"/>
        <end position="25"/>
    </location>
</feature>
<evidence type="ECO:0000256" key="6">
    <source>
        <dbReference type="SAM" id="MobiDB-lite"/>
    </source>
</evidence>
<dbReference type="SUPFAM" id="SSF103088">
    <property type="entry name" value="OmpA-like"/>
    <property type="match status" value="1"/>
</dbReference>